<name>A0A1R2BU76_9CILI</name>
<evidence type="ECO:0000313" key="2">
    <source>
        <dbReference type="Proteomes" id="UP000187209"/>
    </source>
</evidence>
<sequence>MCISNPMCMLPEGFCNCRALGFTLSQINEPNHLPNTINNKQLMQNLYYISMQQTQMMKQLLGNLHTIIEKISENTSNTTNQENKTKSRQFLLDYISKVPSEAPFSLELISEFPSIVFKGRAFSFQLHINDGNKKRIMLNENLNFKICLYTSENPPQLLSINTNGEKIARGTLNFEGNSIVNFKKVIVTEVTSHFRNGSMIFVVLSQNANFIKPFVVEDFVVKARKPSEKELKKKRKVVESEEKNAESIENFRF</sequence>
<organism evidence="1 2">
    <name type="scientific">Stentor coeruleus</name>
    <dbReference type="NCBI Taxonomy" id="5963"/>
    <lineage>
        <taxon>Eukaryota</taxon>
        <taxon>Sar</taxon>
        <taxon>Alveolata</taxon>
        <taxon>Ciliophora</taxon>
        <taxon>Postciliodesmatophora</taxon>
        <taxon>Heterotrichea</taxon>
        <taxon>Heterotrichida</taxon>
        <taxon>Stentoridae</taxon>
        <taxon>Stentor</taxon>
    </lineage>
</organism>
<dbReference type="EMBL" id="MPUH01000430">
    <property type="protein sequence ID" value="OMJ80296.1"/>
    <property type="molecule type" value="Genomic_DNA"/>
</dbReference>
<accession>A0A1R2BU76</accession>
<keyword evidence="2" id="KW-1185">Reference proteome</keyword>
<gene>
    <name evidence="1" type="ORF">SteCoe_19503</name>
</gene>
<proteinExistence type="predicted"/>
<evidence type="ECO:0000313" key="1">
    <source>
        <dbReference type="EMBL" id="OMJ80296.1"/>
    </source>
</evidence>
<dbReference type="Proteomes" id="UP000187209">
    <property type="component" value="Unassembled WGS sequence"/>
</dbReference>
<comment type="caution">
    <text evidence="1">The sequence shown here is derived from an EMBL/GenBank/DDBJ whole genome shotgun (WGS) entry which is preliminary data.</text>
</comment>
<reference evidence="1 2" key="1">
    <citation type="submission" date="2016-11" db="EMBL/GenBank/DDBJ databases">
        <title>The macronuclear genome of Stentor coeruleus: a giant cell with tiny introns.</title>
        <authorList>
            <person name="Slabodnick M."/>
            <person name="Ruby J.G."/>
            <person name="Reiff S.B."/>
            <person name="Swart E.C."/>
            <person name="Gosai S."/>
            <person name="Prabakaran S."/>
            <person name="Witkowska E."/>
            <person name="Larue G.E."/>
            <person name="Fisher S."/>
            <person name="Freeman R.M."/>
            <person name="Gunawardena J."/>
            <person name="Chu W."/>
            <person name="Stover N.A."/>
            <person name="Gregory B.D."/>
            <person name="Nowacki M."/>
            <person name="Derisi J."/>
            <person name="Roy S.W."/>
            <person name="Marshall W.F."/>
            <person name="Sood P."/>
        </authorList>
    </citation>
    <scope>NUCLEOTIDE SEQUENCE [LARGE SCALE GENOMIC DNA]</scope>
    <source>
        <strain evidence="1">WM001</strain>
    </source>
</reference>
<protein>
    <submittedName>
        <fullName evidence="1">Uncharacterized protein</fullName>
    </submittedName>
</protein>
<dbReference type="AlphaFoldDB" id="A0A1R2BU76"/>